<evidence type="ECO:0000256" key="4">
    <source>
        <dbReference type="ARBA" id="ARBA00022801"/>
    </source>
</evidence>
<dbReference type="Gene3D" id="3.30.2010.10">
    <property type="entry name" value="Metalloproteases ('zincins'), catalytic domain"/>
    <property type="match status" value="1"/>
</dbReference>
<gene>
    <name evidence="9" type="ORF">OI25_2133</name>
</gene>
<dbReference type="GO" id="GO:0046872">
    <property type="term" value="F:metal ion binding"/>
    <property type="evidence" value="ECO:0007669"/>
    <property type="project" value="UniProtKB-KW"/>
</dbReference>
<dbReference type="Gene3D" id="1.25.40.10">
    <property type="entry name" value="Tetratricopeptide repeat domain"/>
    <property type="match status" value="1"/>
</dbReference>
<dbReference type="Proteomes" id="UP000032614">
    <property type="component" value="Chromosome 1"/>
</dbReference>
<protein>
    <submittedName>
        <fullName evidence="9">Peptidase M48 family protein</fullName>
    </submittedName>
</protein>
<evidence type="ECO:0000256" key="6">
    <source>
        <dbReference type="ARBA" id="ARBA00023049"/>
    </source>
</evidence>
<dbReference type="EMBL" id="CP010026">
    <property type="protein sequence ID" value="AJZ58922.1"/>
    <property type="molecule type" value="Genomic_DNA"/>
</dbReference>
<name>A0AAU8SYC1_9BURK</name>
<sequence length="577" mass="62707">MRSKSFLAVLLSVALAAPPGAFAQSRTASDTSLALSTQSAEPPLVSGPVETFDAPTVPPDIAQGVFGVYGGAQSRFSGNSGAATGWRAPIVTQQLPDLGNGGSGSLTPQAERKLGERVMREVRRDPDYLDDWLVRDYLNSVAAKLSAAASALYIGGYRPDFELFAIRDPQINAFSLPGGFIGVNTGLIVTTQTESELASVLGHEMGHVLQRHISRMITTGERSSYAALAGLLFGIVAGVLAHSGDLGSAIAIGGQAYAVDNQLRFSRSAEHEADRVGFLLLAGAGYDPYAMTTFFGRLDRAAMSDTGIPAYARTHPLTGERIADMEDRARRAPYRQPHQTPEYGFVRARARLLQDRSRSEYADEISRLRSEIEDRTAVNVAANWYGIAYGQMLLERYDDAAASLAASRSAFATGERGERGEGGEGELMRSSPSLDVLAADIARRAGHDDEAARLAEFAQRRWPQSNAAIDMHIQTLLTLKRFADAQALALKETRAQPDQPAWWLYLAQASAGTGDTLTRRRALAEKFALEGAWPSAIRQLKEARDMKDIGYYDLATVDARLHEMESRYKEERLDEKS</sequence>
<dbReference type="InterPro" id="IPR001915">
    <property type="entry name" value="Peptidase_M48"/>
</dbReference>
<dbReference type="GO" id="GO:0004222">
    <property type="term" value="F:metalloendopeptidase activity"/>
    <property type="evidence" value="ECO:0007669"/>
    <property type="project" value="InterPro"/>
</dbReference>
<dbReference type="GO" id="GO:0051603">
    <property type="term" value="P:proteolysis involved in protein catabolic process"/>
    <property type="evidence" value="ECO:0007669"/>
    <property type="project" value="TreeGrafter"/>
</dbReference>
<evidence type="ECO:0000256" key="3">
    <source>
        <dbReference type="ARBA" id="ARBA00022723"/>
    </source>
</evidence>
<dbReference type="KEGG" id="bfn:OI25_2133"/>
<keyword evidence="4" id="KW-0378">Hydrolase</keyword>
<dbReference type="GeneID" id="66516101"/>
<dbReference type="GO" id="GO:0016020">
    <property type="term" value="C:membrane"/>
    <property type="evidence" value="ECO:0007669"/>
    <property type="project" value="TreeGrafter"/>
</dbReference>
<evidence type="ECO:0000259" key="8">
    <source>
        <dbReference type="Pfam" id="PF01435"/>
    </source>
</evidence>
<dbReference type="InterPro" id="IPR051156">
    <property type="entry name" value="Mito/Outer_Membr_Metalloprot"/>
</dbReference>
<evidence type="ECO:0000313" key="10">
    <source>
        <dbReference type="Proteomes" id="UP000032614"/>
    </source>
</evidence>
<organism evidence="9 10">
    <name type="scientific">Paraburkholderia fungorum</name>
    <dbReference type="NCBI Taxonomy" id="134537"/>
    <lineage>
        <taxon>Bacteria</taxon>
        <taxon>Pseudomonadati</taxon>
        <taxon>Pseudomonadota</taxon>
        <taxon>Betaproteobacteria</taxon>
        <taxon>Burkholderiales</taxon>
        <taxon>Burkholderiaceae</taxon>
        <taxon>Paraburkholderia</taxon>
    </lineage>
</organism>
<evidence type="ECO:0000256" key="5">
    <source>
        <dbReference type="ARBA" id="ARBA00022833"/>
    </source>
</evidence>
<keyword evidence="5" id="KW-0862">Zinc</keyword>
<feature type="signal peptide" evidence="7">
    <location>
        <begin position="1"/>
        <end position="23"/>
    </location>
</feature>
<dbReference type="Pfam" id="PF01435">
    <property type="entry name" value="Peptidase_M48"/>
    <property type="match status" value="1"/>
</dbReference>
<dbReference type="PANTHER" id="PTHR22726">
    <property type="entry name" value="METALLOENDOPEPTIDASE OMA1"/>
    <property type="match status" value="1"/>
</dbReference>
<keyword evidence="2" id="KW-0645">Protease</keyword>
<feature type="chain" id="PRO_5043381114" evidence="7">
    <location>
        <begin position="24"/>
        <end position="577"/>
    </location>
</feature>
<dbReference type="RefSeq" id="WP_046567820.1">
    <property type="nucleotide sequence ID" value="NZ_CAKZHR010000070.1"/>
</dbReference>
<evidence type="ECO:0000256" key="7">
    <source>
        <dbReference type="SAM" id="SignalP"/>
    </source>
</evidence>
<keyword evidence="3" id="KW-0479">Metal-binding</keyword>
<feature type="domain" description="Peptidase M48" evidence="8">
    <location>
        <begin position="149"/>
        <end position="328"/>
    </location>
</feature>
<keyword evidence="7" id="KW-0732">Signal</keyword>
<dbReference type="InterPro" id="IPR011990">
    <property type="entry name" value="TPR-like_helical_dom_sf"/>
</dbReference>
<dbReference type="PANTHER" id="PTHR22726:SF1">
    <property type="entry name" value="METALLOENDOPEPTIDASE OMA1, MITOCHONDRIAL"/>
    <property type="match status" value="1"/>
</dbReference>
<proteinExistence type="predicted"/>
<evidence type="ECO:0000256" key="1">
    <source>
        <dbReference type="ARBA" id="ARBA00001947"/>
    </source>
</evidence>
<comment type="cofactor">
    <cofactor evidence="1">
        <name>Zn(2+)</name>
        <dbReference type="ChEBI" id="CHEBI:29105"/>
    </cofactor>
</comment>
<accession>A0AAU8SYC1</accession>
<evidence type="ECO:0000256" key="2">
    <source>
        <dbReference type="ARBA" id="ARBA00022670"/>
    </source>
</evidence>
<reference evidence="9 10" key="1">
    <citation type="journal article" date="2015" name="Genome Announc.">
        <title>Complete genome sequences for 59 burkholderia isolates, both pathogenic and near neighbor.</title>
        <authorList>
            <person name="Johnson S.L."/>
            <person name="Bishop-Lilly K.A."/>
            <person name="Ladner J.T."/>
            <person name="Daligault H.E."/>
            <person name="Davenport K.W."/>
            <person name="Jaissle J."/>
            <person name="Frey K.G."/>
            <person name="Koroleva G.I."/>
            <person name="Bruce D.C."/>
            <person name="Coyne S.R."/>
            <person name="Broomall S.M."/>
            <person name="Li P.E."/>
            <person name="Teshima H."/>
            <person name="Gibbons H.S."/>
            <person name="Palacios G.F."/>
            <person name="Rosenzweig C.N."/>
            <person name="Redden C.L."/>
            <person name="Xu Y."/>
            <person name="Minogue T.D."/>
            <person name="Chain P.S."/>
        </authorList>
    </citation>
    <scope>NUCLEOTIDE SEQUENCE [LARGE SCALE GENOMIC DNA]</scope>
    <source>
        <strain evidence="9 10">ATCC BAA-463</strain>
    </source>
</reference>
<evidence type="ECO:0000313" key="9">
    <source>
        <dbReference type="EMBL" id="AJZ58922.1"/>
    </source>
</evidence>
<keyword evidence="6" id="KW-0482">Metalloprotease</keyword>
<dbReference type="AlphaFoldDB" id="A0AAU8SYC1"/>